<proteinExistence type="predicted"/>
<accession>A0A9P6AMX9</accession>
<gene>
    <name evidence="2" type="ORF">BS47DRAFT_1365691</name>
</gene>
<dbReference type="AlphaFoldDB" id="A0A9P6AMX9"/>
<evidence type="ECO:0000313" key="2">
    <source>
        <dbReference type="EMBL" id="KAF9508768.1"/>
    </source>
</evidence>
<organism evidence="2 3">
    <name type="scientific">Hydnum rufescens UP504</name>
    <dbReference type="NCBI Taxonomy" id="1448309"/>
    <lineage>
        <taxon>Eukaryota</taxon>
        <taxon>Fungi</taxon>
        <taxon>Dikarya</taxon>
        <taxon>Basidiomycota</taxon>
        <taxon>Agaricomycotina</taxon>
        <taxon>Agaricomycetes</taxon>
        <taxon>Cantharellales</taxon>
        <taxon>Hydnaceae</taxon>
        <taxon>Hydnum</taxon>
    </lineage>
</organism>
<reference evidence="2" key="1">
    <citation type="journal article" date="2020" name="Nat. Commun.">
        <title>Large-scale genome sequencing of mycorrhizal fungi provides insights into the early evolution of symbiotic traits.</title>
        <authorList>
            <person name="Miyauchi S."/>
            <person name="Kiss E."/>
            <person name="Kuo A."/>
            <person name="Drula E."/>
            <person name="Kohler A."/>
            <person name="Sanchez-Garcia M."/>
            <person name="Morin E."/>
            <person name="Andreopoulos B."/>
            <person name="Barry K.W."/>
            <person name="Bonito G."/>
            <person name="Buee M."/>
            <person name="Carver A."/>
            <person name="Chen C."/>
            <person name="Cichocki N."/>
            <person name="Clum A."/>
            <person name="Culley D."/>
            <person name="Crous P.W."/>
            <person name="Fauchery L."/>
            <person name="Girlanda M."/>
            <person name="Hayes R.D."/>
            <person name="Keri Z."/>
            <person name="LaButti K."/>
            <person name="Lipzen A."/>
            <person name="Lombard V."/>
            <person name="Magnuson J."/>
            <person name="Maillard F."/>
            <person name="Murat C."/>
            <person name="Nolan M."/>
            <person name="Ohm R.A."/>
            <person name="Pangilinan J."/>
            <person name="Pereira M.F."/>
            <person name="Perotto S."/>
            <person name="Peter M."/>
            <person name="Pfister S."/>
            <person name="Riley R."/>
            <person name="Sitrit Y."/>
            <person name="Stielow J.B."/>
            <person name="Szollosi G."/>
            <person name="Zifcakova L."/>
            <person name="Stursova M."/>
            <person name="Spatafora J.W."/>
            <person name="Tedersoo L."/>
            <person name="Vaario L.M."/>
            <person name="Yamada A."/>
            <person name="Yan M."/>
            <person name="Wang P."/>
            <person name="Xu J."/>
            <person name="Bruns T."/>
            <person name="Baldrian P."/>
            <person name="Vilgalys R."/>
            <person name="Dunand C."/>
            <person name="Henrissat B."/>
            <person name="Grigoriev I.V."/>
            <person name="Hibbett D."/>
            <person name="Nagy L.G."/>
            <person name="Martin F.M."/>
        </authorList>
    </citation>
    <scope>NUCLEOTIDE SEQUENCE</scope>
    <source>
        <strain evidence="2">UP504</strain>
    </source>
</reference>
<dbReference type="Proteomes" id="UP000886523">
    <property type="component" value="Unassembled WGS sequence"/>
</dbReference>
<name>A0A9P6AMX9_9AGAM</name>
<evidence type="ECO:0000256" key="1">
    <source>
        <dbReference type="SAM" id="MobiDB-lite"/>
    </source>
</evidence>
<comment type="caution">
    <text evidence="2">The sequence shown here is derived from an EMBL/GenBank/DDBJ whole genome shotgun (WGS) entry which is preliminary data.</text>
</comment>
<evidence type="ECO:0000313" key="3">
    <source>
        <dbReference type="Proteomes" id="UP000886523"/>
    </source>
</evidence>
<dbReference type="OrthoDB" id="3259165at2759"/>
<feature type="region of interest" description="Disordered" evidence="1">
    <location>
        <begin position="156"/>
        <end position="186"/>
    </location>
</feature>
<feature type="compositionally biased region" description="Acidic residues" evidence="1">
    <location>
        <begin position="163"/>
        <end position="186"/>
    </location>
</feature>
<dbReference type="EMBL" id="MU129050">
    <property type="protein sequence ID" value="KAF9508768.1"/>
    <property type="molecule type" value="Genomic_DNA"/>
</dbReference>
<keyword evidence="3" id="KW-1185">Reference proteome</keyword>
<protein>
    <submittedName>
        <fullName evidence="2">Uncharacterized protein</fullName>
    </submittedName>
</protein>
<sequence>MGMSFVIVKVWISETNRDEDQKTKAHVEKAVKHQAPGIDVTLNKYNALRKDMLRERGKNGVKRDAYDIWQNADMADFEGGKVPLWLSDTEVWDGIRAAQEVKSCREELFRFFEFSKDLGTGLTGDSCPAGVADWKDILEPPPIHCAWACRQGQQENRSRVSIDDGDASSDDEDNVELEPAGETDDADLGPVTSWIRLRVGGMNMYDIVKINASNFN</sequence>